<dbReference type="InParanoid" id="A7EBF9"/>
<organism evidence="1 2">
    <name type="scientific">Sclerotinia sclerotiorum (strain ATCC 18683 / 1980 / Ss-1)</name>
    <name type="common">White mold</name>
    <name type="synonym">Whetzelinia sclerotiorum</name>
    <dbReference type="NCBI Taxonomy" id="665079"/>
    <lineage>
        <taxon>Eukaryota</taxon>
        <taxon>Fungi</taxon>
        <taxon>Dikarya</taxon>
        <taxon>Ascomycota</taxon>
        <taxon>Pezizomycotina</taxon>
        <taxon>Leotiomycetes</taxon>
        <taxon>Helotiales</taxon>
        <taxon>Sclerotiniaceae</taxon>
        <taxon>Sclerotinia</taxon>
    </lineage>
</organism>
<protein>
    <submittedName>
        <fullName evidence="1">Uncharacterized protein</fullName>
    </submittedName>
</protein>
<sequence>MNRMQPSDIGFRVPIVSTAFDLHALTADVTLNCFGEATRRLR</sequence>
<accession>A7EBF9</accession>
<dbReference type="EMBL" id="CH476623">
    <property type="protein sequence ID" value="EDN99787.1"/>
    <property type="molecule type" value="Genomic_DNA"/>
</dbReference>
<reference evidence="2" key="1">
    <citation type="journal article" date="2011" name="PLoS Genet.">
        <title>Genomic analysis of the necrotrophic fungal pathogens Sclerotinia sclerotiorum and Botrytis cinerea.</title>
        <authorList>
            <person name="Amselem J."/>
            <person name="Cuomo C.A."/>
            <person name="van Kan J.A."/>
            <person name="Viaud M."/>
            <person name="Benito E.P."/>
            <person name="Couloux A."/>
            <person name="Coutinho P.M."/>
            <person name="de Vries R.P."/>
            <person name="Dyer P.S."/>
            <person name="Fillinger S."/>
            <person name="Fournier E."/>
            <person name="Gout L."/>
            <person name="Hahn M."/>
            <person name="Kohn L."/>
            <person name="Lapalu N."/>
            <person name="Plummer K.M."/>
            <person name="Pradier J.M."/>
            <person name="Quevillon E."/>
            <person name="Sharon A."/>
            <person name="Simon A."/>
            <person name="ten Have A."/>
            <person name="Tudzynski B."/>
            <person name="Tudzynski P."/>
            <person name="Wincker P."/>
            <person name="Andrew M."/>
            <person name="Anthouard V."/>
            <person name="Beever R.E."/>
            <person name="Beffa R."/>
            <person name="Benoit I."/>
            <person name="Bouzid O."/>
            <person name="Brault B."/>
            <person name="Chen Z."/>
            <person name="Choquer M."/>
            <person name="Collemare J."/>
            <person name="Cotton P."/>
            <person name="Danchin E.G."/>
            <person name="Da Silva C."/>
            <person name="Gautier A."/>
            <person name="Giraud C."/>
            <person name="Giraud T."/>
            <person name="Gonzalez C."/>
            <person name="Grossetete S."/>
            <person name="Guldener U."/>
            <person name="Henrissat B."/>
            <person name="Howlett B.J."/>
            <person name="Kodira C."/>
            <person name="Kretschmer M."/>
            <person name="Lappartient A."/>
            <person name="Leroch M."/>
            <person name="Levis C."/>
            <person name="Mauceli E."/>
            <person name="Neuveglise C."/>
            <person name="Oeser B."/>
            <person name="Pearson M."/>
            <person name="Poulain J."/>
            <person name="Poussereau N."/>
            <person name="Quesneville H."/>
            <person name="Rascle C."/>
            <person name="Schumacher J."/>
            <person name="Segurens B."/>
            <person name="Sexton A."/>
            <person name="Silva E."/>
            <person name="Sirven C."/>
            <person name="Soanes D.M."/>
            <person name="Talbot N.J."/>
            <person name="Templeton M."/>
            <person name="Yandava C."/>
            <person name="Yarden O."/>
            <person name="Zeng Q."/>
            <person name="Rollins J.A."/>
            <person name="Lebrun M.H."/>
            <person name="Dickman M."/>
        </authorList>
    </citation>
    <scope>NUCLEOTIDE SEQUENCE [LARGE SCALE GENOMIC DNA]</scope>
    <source>
        <strain evidence="2">ATCC 18683 / 1980 / Ss-1</strain>
    </source>
</reference>
<dbReference type="Proteomes" id="UP000001312">
    <property type="component" value="Unassembled WGS sequence"/>
</dbReference>
<keyword evidence="2" id="KW-1185">Reference proteome</keyword>
<gene>
    <name evidence="1" type="ORF">SS1G_02645</name>
</gene>
<dbReference type="HOGENOM" id="CLU_3260809_0_0_1"/>
<dbReference type="KEGG" id="ssl:SS1G_02645"/>
<proteinExistence type="predicted"/>
<evidence type="ECO:0000313" key="1">
    <source>
        <dbReference type="EMBL" id="EDN99787.1"/>
    </source>
</evidence>
<dbReference type="AlphaFoldDB" id="A7EBF9"/>
<evidence type="ECO:0000313" key="2">
    <source>
        <dbReference type="Proteomes" id="UP000001312"/>
    </source>
</evidence>
<dbReference type="RefSeq" id="XP_001596425.1">
    <property type="nucleotide sequence ID" value="XM_001596375.1"/>
</dbReference>
<dbReference type="GeneID" id="5492931"/>
<name>A7EBF9_SCLS1</name>